<proteinExistence type="predicted"/>
<sequence length="329" mass="37525">MEYLHSYLFGERGARTFHSTYDVLSSSANATVLETISRDTPRHSSVLMRVALSLYETKLKNTWAKNKLLNNKARNKLLEILLRIHRAPKRESHHYEKLKEERRPKEQQAKKQARKKIAKSRRNTFHNAIRSEKYKLQRYQRKAQGKPEGNNWARLAEHGQDRINRMYADFKRANKKEAAASSGQALDPASSSTAASAVLRKLLVKQAGKAISHAQLKKKERRDITDDEARVCLLLSKILLPYIPTAKGHHSYIGFQLPFMLLANDIFCAVGYGKFEVNLCPTFSCGSLHVMRLDAISVYTLCTKGDDPVDVFDFEGYHMPSVEAARAHK</sequence>
<feature type="region of interest" description="Disordered" evidence="1">
    <location>
        <begin position="91"/>
        <end position="127"/>
    </location>
</feature>
<evidence type="ECO:0000313" key="2">
    <source>
        <dbReference type="EMBL" id="KAF1807616.1"/>
    </source>
</evidence>
<gene>
    <name evidence="2" type="ORF">FB192DRAFT_1338954</name>
</gene>
<evidence type="ECO:0000256" key="1">
    <source>
        <dbReference type="SAM" id="MobiDB-lite"/>
    </source>
</evidence>
<evidence type="ECO:0000313" key="3">
    <source>
        <dbReference type="Proteomes" id="UP000469890"/>
    </source>
</evidence>
<name>A0A8H4F633_MUCCL</name>
<comment type="caution">
    <text evidence="2">The sequence shown here is derived from an EMBL/GenBank/DDBJ whole genome shotgun (WGS) entry which is preliminary data.</text>
</comment>
<organism evidence="2 3">
    <name type="scientific">Mucor circinelloides f. lusitanicus</name>
    <name type="common">Mucor racemosus var. lusitanicus</name>
    <dbReference type="NCBI Taxonomy" id="29924"/>
    <lineage>
        <taxon>Eukaryota</taxon>
        <taxon>Fungi</taxon>
        <taxon>Fungi incertae sedis</taxon>
        <taxon>Mucoromycota</taxon>
        <taxon>Mucoromycotina</taxon>
        <taxon>Mucoromycetes</taxon>
        <taxon>Mucorales</taxon>
        <taxon>Mucorineae</taxon>
        <taxon>Mucoraceae</taxon>
        <taxon>Mucor</taxon>
    </lineage>
</organism>
<reference evidence="2 3" key="1">
    <citation type="submission" date="2019-09" db="EMBL/GenBank/DDBJ databases">
        <authorList>
            <consortium name="DOE Joint Genome Institute"/>
            <person name="Mondo S.J."/>
            <person name="Navarro-Mendoza M.I."/>
            <person name="Perez-Arques C."/>
            <person name="Panchal S."/>
            <person name="Nicolas F.E."/>
            <person name="Ganguly P."/>
            <person name="Pangilinan J."/>
            <person name="Grigoriev I."/>
            <person name="Heitman J."/>
            <person name="Sanya K."/>
            <person name="Garre V."/>
        </authorList>
    </citation>
    <scope>NUCLEOTIDE SEQUENCE [LARGE SCALE GENOMIC DNA]</scope>
    <source>
        <strain evidence="2 3">MU402</strain>
    </source>
</reference>
<accession>A0A8H4F633</accession>
<feature type="compositionally biased region" description="Basic and acidic residues" evidence="1">
    <location>
        <begin position="91"/>
        <end position="109"/>
    </location>
</feature>
<feature type="compositionally biased region" description="Basic residues" evidence="1">
    <location>
        <begin position="111"/>
        <end position="124"/>
    </location>
</feature>
<dbReference type="EMBL" id="JAAECE010000001">
    <property type="protein sequence ID" value="KAF1807616.1"/>
    <property type="molecule type" value="Genomic_DNA"/>
</dbReference>
<dbReference type="AlphaFoldDB" id="A0A8H4F633"/>
<protein>
    <submittedName>
        <fullName evidence="2">Uncharacterized protein</fullName>
    </submittedName>
</protein>
<dbReference type="Proteomes" id="UP000469890">
    <property type="component" value="Unassembled WGS sequence"/>
</dbReference>